<evidence type="ECO:0000256" key="1">
    <source>
        <dbReference type="SAM" id="MobiDB-lite"/>
    </source>
</evidence>
<reference evidence="2 3" key="1">
    <citation type="submission" date="2019-03" db="EMBL/GenBank/DDBJ databases">
        <title>First draft genome of Liparis tanakae, snailfish: a comprehensive survey of snailfish specific genes.</title>
        <authorList>
            <person name="Kim W."/>
            <person name="Song I."/>
            <person name="Jeong J.-H."/>
            <person name="Kim D."/>
            <person name="Kim S."/>
            <person name="Ryu S."/>
            <person name="Song J.Y."/>
            <person name="Lee S.K."/>
        </authorList>
    </citation>
    <scope>NUCLEOTIDE SEQUENCE [LARGE SCALE GENOMIC DNA]</scope>
    <source>
        <tissue evidence="2">Muscle</tissue>
    </source>
</reference>
<keyword evidence="3" id="KW-1185">Reference proteome</keyword>
<feature type="region of interest" description="Disordered" evidence="1">
    <location>
        <begin position="1"/>
        <end position="59"/>
    </location>
</feature>
<evidence type="ECO:0000313" key="3">
    <source>
        <dbReference type="Proteomes" id="UP000314294"/>
    </source>
</evidence>
<dbReference type="Proteomes" id="UP000314294">
    <property type="component" value="Unassembled WGS sequence"/>
</dbReference>
<dbReference type="AlphaFoldDB" id="A0A4Z2G3E6"/>
<dbReference type="EMBL" id="SRLO01000711">
    <property type="protein sequence ID" value="TNN48096.1"/>
    <property type="molecule type" value="Genomic_DNA"/>
</dbReference>
<accession>A0A4Z2G3E6</accession>
<organism evidence="2 3">
    <name type="scientific">Liparis tanakae</name>
    <name type="common">Tanaka's snailfish</name>
    <dbReference type="NCBI Taxonomy" id="230148"/>
    <lineage>
        <taxon>Eukaryota</taxon>
        <taxon>Metazoa</taxon>
        <taxon>Chordata</taxon>
        <taxon>Craniata</taxon>
        <taxon>Vertebrata</taxon>
        <taxon>Euteleostomi</taxon>
        <taxon>Actinopterygii</taxon>
        <taxon>Neopterygii</taxon>
        <taxon>Teleostei</taxon>
        <taxon>Neoteleostei</taxon>
        <taxon>Acanthomorphata</taxon>
        <taxon>Eupercaria</taxon>
        <taxon>Perciformes</taxon>
        <taxon>Cottioidei</taxon>
        <taxon>Cottales</taxon>
        <taxon>Liparidae</taxon>
        <taxon>Liparis</taxon>
    </lineage>
</organism>
<proteinExistence type="predicted"/>
<evidence type="ECO:0000313" key="2">
    <source>
        <dbReference type="EMBL" id="TNN48096.1"/>
    </source>
</evidence>
<gene>
    <name evidence="2" type="ORF">EYF80_041721</name>
</gene>
<protein>
    <submittedName>
        <fullName evidence="2">Uncharacterized protein</fullName>
    </submittedName>
</protein>
<name>A0A4Z2G3E6_9TELE</name>
<comment type="caution">
    <text evidence="2">The sequence shown here is derived from an EMBL/GenBank/DDBJ whole genome shotgun (WGS) entry which is preliminary data.</text>
</comment>
<sequence>MLCRGMMAELGKRSPSVCPQSPQSAEPRRAAQSPVYRREREDPRAFTGPEPADKRSERR</sequence>